<evidence type="ECO:0000256" key="1">
    <source>
        <dbReference type="SAM" id="Phobius"/>
    </source>
</evidence>
<evidence type="ECO:0000313" key="2">
    <source>
        <dbReference type="EMBL" id="KAJ3475354.1"/>
    </source>
</evidence>
<protein>
    <submittedName>
        <fullName evidence="2">Uncharacterized protein</fullName>
    </submittedName>
</protein>
<keyword evidence="1" id="KW-0812">Transmembrane</keyword>
<dbReference type="Proteomes" id="UP001212997">
    <property type="component" value="Unassembled WGS sequence"/>
</dbReference>
<keyword evidence="3" id="KW-1185">Reference proteome</keyword>
<feature type="transmembrane region" description="Helical" evidence="1">
    <location>
        <begin position="196"/>
        <end position="217"/>
    </location>
</feature>
<feature type="transmembrane region" description="Helical" evidence="1">
    <location>
        <begin position="114"/>
        <end position="134"/>
    </location>
</feature>
<reference evidence="2" key="1">
    <citation type="submission" date="2022-07" db="EMBL/GenBank/DDBJ databases">
        <title>Genome Sequence of Physisporinus lineatus.</title>
        <authorList>
            <person name="Buettner E."/>
        </authorList>
    </citation>
    <scope>NUCLEOTIDE SEQUENCE</scope>
    <source>
        <strain evidence="2">VT162</strain>
    </source>
</reference>
<keyword evidence="1" id="KW-0472">Membrane</keyword>
<dbReference type="EMBL" id="JANAWD010000871">
    <property type="protein sequence ID" value="KAJ3475354.1"/>
    <property type="molecule type" value="Genomic_DNA"/>
</dbReference>
<keyword evidence="1" id="KW-1133">Transmembrane helix</keyword>
<evidence type="ECO:0000313" key="3">
    <source>
        <dbReference type="Proteomes" id="UP001212997"/>
    </source>
</evidence>
<comment type="caution">
    <text evidence="2">The sequence shown here is derived from an EMBL/GenBank/DDBJ whole genome shotgun (WGS) entry which is preliminary data.</text>
</comment>
<feature type="transmembrane region" description="Helical" evidence="1">
    <location>
        <begin position="84"/>
        <end position="102"/>
    </location>
</feature>
<dbReference type="AlphaFoldDB" id="A0AAD5UQX2"/>
<proteinExistence type="predicted"/>
<sequence length="329" mass="36656">MVNWNSPEEIARDEVIVERLIHIVCGVYLWEFTISLDFEWSLVTFRKRFTWPLVPYFLSHYFALGVTIAFLFLMDAHTHLDCRAIISFMAVGTGSMAGFNRLPRMVVWSMDQRCVVPLCLLLASHWGVILWGVIETGGFWQPGVGCIRYTSNLAVLVTFICAICVDAIVLALCAIKLIGIANAWSRLPNLLFKDGLIYFIVVLLSSLPSAIMVGLHLNPVMDVMLATPATYITVIAACRAVRHLSDYSNDTPAIVMSLSAPRLPGRLFTRNVTRRASLPVMITEPRQSIHIDVNTRGLTGGVLLSVPPFYEKCIEFPSNPTSLDSDHIA</sequence>
<name>A0AAD5UQX2_9APHY</name>
<feature type="transmembrane region" description="Helical" evidence="1">
    <location>
        <begin position="50"/>
        <end position="72"/>
    </location>
</feature>
<gene>
    <name evidence="2" type="ORF">NLI96_g11890</name>
</gene>
<accession>A0AAD5UQX2</accession>
<organism evidence="2 3">
    <name type="scientific">Meripilus lineatus</name>
    <dbReference type="NCBI Taxonomy" id="2056292"/>
    <lineage>
        <taxon>Eukaryota</taxon>
        <taxon>Fungi</taxon>
        <taxon>Dikarya</taxon>
        <taxon>Basidiomycota</taxon>
        <taxon>Agaricomycotina</taxon>
        <taxon>Agaricomycetes</taxon>
        <taxon>Polyporales</taxon>
        <taxon>Meripilaceae</taxon>
        <taxon>Meripilus</taxon>
    </lineage>
</organism>
<feature type="transmembrane region" description="Helical" evidence="1">
    <location>
        <begin position="154"/>
        <end position="175"/>
    </location>
</feature>